<feature type="transmembrane region" description="Helical" evidence="1">
    <location>
        <begin position="32"/>
        <end position="53"/>
    </location>
</feature>
<reference evidence="2 3" key="1">
    <citation type="journal article" date="2024" name="Nat. Commun.">
        <title>Phylogenomics reveals the evolutionary origins of lichenization in chlorophyte algae.</title>
        <authorList>
            <person name="Puginier C."/>
            <person name="Libourel C."/>
            <person name="Otte J."/>
            <person name="Skaloud P."/>
            <person name="Haon M."/>
            <person name="Grisel S."/>
            <person name="Petersen M."/>
            <person name="Berrin J.G."/>
            <person name="Delaux P.M."/>
            <person name="Dal Grande F."/>
            <person name="Keller J."/>
        </authorList>
    </citation>
    <scope>NUCLEOTIDE SEQUENCE [LARGE SCALE GENOMIC DNA]</scope>
    <source>
        <strain evidence="2 3">SAG 2043</strain>
    </source>
</reference>
<keyword evidence="3" id="KW-1185">Reference proteome</keyword>
<protein>
    <submittedName>
        <fullName evidence="2">Uncharacterized protein</fullName>
    </submittedName>
</protein>
<name>A0AAW1PFD1_9CHLO</name>
<feature type="transmembrane region" description="Helical" evidence="1">
    <location>
        <begin position="78"/>
        <end position="98"/>
    </location>
</feature>
<evidence type="ECO:0000313" key="2">
    <source>
        <dbReference type="EMBL" id="KAK9806828.1"/>
    </source>
</evidence>
<sequence length="204" mass="21947">MPGTSVTPESAGDISPSVQNMALPRAAFKNPIAPLLALLLVAWIIELCGVLFLHKSCDASILHPGEKITHSCLRQYRFIWFVVFLELPVAVGLLAALFGTSTGDRAPVGYAFLHRYRLGFIGLLATATALQMYACNEMLNLVDSWPLPGHSTEVLRAKVATIGFAILSTFNVLLMFALGDDSGSAAELLGRDVDEPLLNGVPRP</sequence>
<organism evidence="2 3">
    <name type="scientific">[Myrmecia] bisecta</name>
    <dbReference type="NCBI Taxonomy" id="41462"/>
    <lineage>
        <taxon>Eukaryota</taxon>
        <taxon>Viridiplantae</taxon>
        <taxon>Chlorophyta</taxon>
        <taxon>core chlorophytes</taxon>
        <taxon>Trebouxiophyceae</taxon>
        <taxon>Trebouxiales</taxon>
        <taxon>Trebouxiaceae</taxon>
        <taxon>Myrmecia</taxon>
    </lineage>
</organism>
<evidence type="ECO:0000313" key="3">
    <source>
        <dbReference type="Proteomes" id="UP001489004"/>
    </source>
</evidence>
<accession>A0AAW1PFD1</accession>
<dbReference type="EMBL" id="JALJOR010000013">
    <property type="protein sequence ID" value="KAK9806828.1"/>
    <property type="molecule type" value="Genomic_DNA"/>
</dbReference>
<keyword evidence="1" id="KW-0472">Membrane</keyword>
<dbReference type="Proteomes" id="UP001489004">
    <property type="component" value="Unassembled WGS sequence"/>
</dbReference>
<evidence type="ECO:0000256" key="1">
    <source>
        <dbReference type="SAM" id="Phobius"/>
    </source>
</evidence>
<proteinExistence type="predicted"/>
<feature type="transmembrane region" description="Helical" evidence="1">
    <location>
        <begin position="118"/>
        <end position="136"/>
    </location>
</feature>
<keyword evidence="1" id="KW-1133">Transmembrane helix</keyword>
<gene>
    <name evidence="2" type="ORF">WJX72_004037</name>
</gene>
<feature type="transmembrane region" description="Helical" evidence="1">
    <location>
        <begin position="157"/>
        <end position="178"/>
    </location>
</feature>
<keyword evidence="1" id="KW-0812">Transmembrane</keyword>
<comment type="caution">
    <text evidence="2">The sequence shown here is derived from an EMBL/GenBank/DDBJ whole genome shotgun (WGS) entry which is preliminary data.</text>
</comment>
<dbReference type="AlphaFoldDB" id="A0AAW1PFD1"/>